<evidence type="ECO:0000256" key="3">
    <source>
        <dbReference type="SAM" id="Phobius"/>
    </source>
</evidence>
<evidence type="ECO:0000256" key="1">
    <source>
        <dbReference type="SAM" id="Coils"/>
    </source>
</evidence>
<evidence type="ECO:0000313" key="5">
    <source>
        <dbReference type="EMBL" id="CAL5069846.1"/>
    </source>
</evidence>
<proteinExistence type="predicted"/>
<keyword evidence="6" id="KW-1185">Reference proteome</keyword>
<dbReference type="PANTHER" id="PTHR34360">
    <property type="entry name" value="OS08G0519400 PROTEIN"/>
    <property type="match status" value="1"/>
</dbReference>
<feature type="signal peptide" evidence="4">
    <location>
        <begin position="1"/>
        <end position="22"/>
    </location>
</feature>
<gene>
    <name evidence="5" type="ORF">URODEC1_LOCUS102468</name>
</gene>
<reference evidence="5 6" key="2">
    <citation type="submission" date="2024-10" db="EMBL/GenBank/DDBJ databases">
        <authorList>
            <person name="Ryan C."/>
        </authorList>
    </citation>
    <scope>NUCLEOTIDE SEQUENCE [LARGE SCALE GENOMIC DNA]</scope>
</reference>
<dbReference type="EMBL" id="OZ075115">
    <property type="protein sequence ID" value="CAL5069846.1"/>
    <property type="molecule type" value="Genomic_DNA"/>
</dbReference>
<evidence type="ECO:0000313" key="6">
    <source>
        <dbReference type="Proteomes" id="UP001497457"/>
    </source>
</evidence>
<dbReference type="SUPFAM" id="SSF57997">
    <property type="entry name" value="Tropomyosin"/>
    <property type="match status" value="1"/>
</dbReference>
<dbReference type="PANTHER" id="PTHR34360:SF11">
    <property type="entry name" value="OS04G0607150 PROTEIN"/>
    <property type="match status" value="1"/>
</dbReference>
<accession>A0ABC9F5A2</accession>
<feature type="region of interest" description="Disordered" evidence="2">
    <location>
        <begin position="439"/>
        <end position="459"/>
    </location>
</feature>
<dbReference type="Proteomes" id="UP001497457">
    <property type="component" value="Chromosome 5rd"/>
</dbReference>
<sequence length="459" mass="52543">MANRKAPILAAILCLWFVQAQCDVASVAPSPEQEQEIQMLRCKVASLEDEISRRKEETSQLESVVRERTAQMTALVGELELLQKVNVADDESVVKANTNVDMLEKQIERLGSDLEDQIRKGESLEARATQAEKKWHEFSLKLEHAENINVEQRKKIQDLDDRLQNAQDKLSELEKEANLKADELAKVSELFSWEFFWFQHTRISLLPKCVSIIHQGSMYCFQVHGMWLPYWLAVRVVRCQEIASAKWQVYVKPVLDPLMQKVAEKLTYAQRLVDPHLQKAQNKWVPIAKKHFNSLRNTTTVYTSAVSKRSTAVYIICRDAIQPCTVKAREFARHYWQECKTTSQPYVSRIAAASEPHLSRASVALEPYMKPVTSGWRSLVSLASEYHHQVQNGVKGFLEDNRLLTPLPADKLAWLTASTLLTLPVLSIYKIVSATMRNKKRARKGRSSSSRKNKRSVDK</sequence>
<feature type="coiled-coil region" evidence="1">
    <location>
        <begin position="30"/>
        <end position="64"/>
    </location>
</feature>
<feature type="transmembrane region" description="Helical" evidence="3">
    <location>
        <begin position="412"/>
        <end position="432"/>
    </location>
</feature>
<evidence type="ECO:0000256" key="4">
    <source>
        <dbReference type="SAM" id="SignalP"/>
    </source>
</evidence>
<protein>
    <submittedName>
        <fullName evidence="5">Uncharacterized protein</fullName>
    </submittedName>
</protein>
<organism evidence="5 6">
    <name type="scientific">Urochloa decumbens</name>
    <dbReference type="NCBI Taxonomy" id="240449"/>
    <lineage>
        <taxon>Eukaryota</taxon>
        <taxon>Viridiplantae</taxon>
        <taxon>Streptophyta</taxon>
        <taxon>Embryophyta</taxon>
        <taxon>Tracheophyta</taxon>
        <taxon>Spermatophyta</taxon>
        <taxon>Magnoliopsida</taxon>
        <taxon>Liliopsida</taxon>
        <taxon>Poales</taxon>
        <taxon>Poaceae</taxon>
        <taxon>PACMAD clade</taxon>
        <taxon>Panicoideae</taxon>
        <taxon>Panicodae</taxon>
        <taxon>Paniceae</taxon>
        <taxon>Melinidinae</taxon>
        <taxon>Urochloa</taxon>
    </lineage>
</organism>
<name>A0ABC9F5A2_9POAL</name>
<dbReference type="AlphaFoldDB" id="A0ABC9F5A2"/>
<feature type="chain" id="PRO_5044821015" evidence="4">
    <location>
        <begin position="23"/>
        <end position="459"/>
    </location>
</feature>
<keyword evidence="4" id="KW-0732">Signal</keyword>
<feature type="coiled-coil region" evidence="1">
    <location>
        <begin position="93"/>
        <end position="190"/>
    </location>
</feature>
<dbReference type="SUPFAM" id="SSF58113">
    <property type="entry name" value="Apolipoprotein A-I"/>
    <property type="match status" value="1"/>
</dbReference>
<evidence type="ECO:0000256" key="2">
    <source>
        <dbReference type="SAM" id="MobiDB-lite"/>
    </source>
</evidence>
<keyword evidence="3" id="KW-0472">Membrane</keyword>
<keyword evidence="3" id="KW-0812">Transmembrane</keyword>
<keyword evidence="3" id="KW-1133">Transmembrane helix</keyword>
<keyword evidence="1" id="KW-0175">Coiled coil</keyword>
<reference evidence="6" key="1">
    <citation type="submission" date="2024-06" db="EMBL/GenBank/DDBJ databases">
        <authorList>
            <person name="Ryan C."/>
        </authorList>
    </citation>
    <scope>NUCLEOTIDE SEQUENCE [LARGE SCALE GENOMIC DNA]</scope>
</reference>